<keyword evidence="13" id="KW-0539">Nucleus</keyword>
<dbReference type="AlphaFoldDB" id="A0ABD1CZQ2"/>
<dbReference type="Gene3D" id="3.30.70.370">
    <property type="match status" value="1"/>
</dbReference>
<comment type="catalytic activity">
    <reaction evidence="14">
        <text>DNA(n) + a 2'-deoxyribonucleoside 5'-triphosphate = DNA(n+1) + diphosphate</text>
        <dbReference type="Rhea" id="RHEA:22508"/>
        <dbReference type="Rhea" id="RHEA-COMP:17339"/>
        <dbReference type="Rhea" id="RHEA-COMP:17340"/>
        <dbReference type="ChEBI" id="CHEBI:33019"/>
        <dbReference type="ChEBI" id="CHEBI:61560"/>
        <dbReference type="ChEBI" id="CHEBI:173112"/>
        <dbReference type="EC" id="2.7.7.7"/>
    </reaction>
</comment>
<dbReference type="InterPro" id="IPR046931">
    <property type="entry name" value="HTH_61"/>
</dbReference>
<evidence type="ECO:0000256" key="8">
    <source>
        <dbReference type="ARBA" id="ARBA00022763"/>
    </source>
</evidence>
<reference evidence="18 19" key="1">
    <citation type="submission" date="2024-05" db="EMBL/GenBank/DDBJ databases">
        <title>Culex pipiens pipiens assembly and annotation.</title>
        <authorList>
            <person name="Alout H."/>
            <person name="Durand T."/>
        </authorList>
    </citation>
    <scope>NUCLEOTIDE SEQUENCE [LARGE SCALE GENOMIC DNA]</scope>
    <source>
        <strain evidence="18">HA-2024</strain>
        <tissue evidence="18">Whole body</tissue>
    </source>
</reference>
<evidence type="ECO:0000256" key="2">
    <source>
        <dbReference type="ARBA" id="ARBA00004123"/>
    </source>
</evidence>
<dbReference type="GO" id="GO:0005634">
    <property type="term" value="C:nucleus"/>
    <property type="evidence" value="ECO:0007669"/>
    <property type="project" value="UniProtKB-SubCell"/>
</dbReference>
<name>A0ABD1CZQ2_CULPP</name>
<protein>
    <recommendedName>
        <fullName evidence="15">DNA polymerase theta</fullName>
        <ecNumber evidence="4">2.7.7.7</ecNumber>
    </recommendedName>
</protein>
<dbReference type="Gene3D" id="1.10.3380.20">
    <property type="match status" value="1"/>
</dbReference>
<dbReference type="PRINTS" id="PR00868">
    <property type="entry name" value="DNAPOLI"/>
</dbReference>
<dbReference type="GO" id="GO:0005524">
    <property type="term" value="F:ATP binding"/>
    <property type="evidence" value="ECO:0007669"/>
    <property type="project" value="UniProtKB-KW"/>
</dbReference>
<dbReference type="SUPFAM" id="SSF56672">
    <property type="entry name" value="DNA/RNA polymerases"/>
    <property type="match status" value="1"/>
</dbReference>
<keyword evidence="11" id="KW-0239">DNA-directed DNA polymerase</keyword>
<evidence type="ECO:0000256" key="1">
    <source>
        <dbReference type="ARBA" id="ARBA00001946"/>
    </source>
</evidence>
<keyword evidence="7" id="KW-0547">Nucleotide-binding</keyword>
<dbReference type="PANTHER" id="PTHR10133">
    <property type="entry name" value="DNA POLYMERASE I"/>
    <property type="match status" value="1"/>
</dbReference>
<keyword evidence="9" id="KW-0378">Hydrolase</keyword>
<dbReference type="FunFam" id="1.10.150.20:FF:000070">
    <property type="entry name" value="DNA polymerase I, putative"/>
    <property type="match status" value="1"/>
</dbReference>
<gene>
    <name evidence="18" type="ORF">pipiens_013092</name>
</gene>
<proteinExistence type="inferred from homology"/>
<evidence type="ECO:0000256" key="12">
    <source>
        <dbReference type="ARBA" id="ARBA00023204"/>
    </source>
</evidence>
<dbReference type="SUPFAM" id="SSF46785">
    <property type="entry name" value="Winged helix' DNA-binding domain"/>
    <property type="match status" value="1"/>
</dbReference>
<evidence type="ECO:0000256" key="10">
    <source>
        <dbReference type="ARBA" id="ARBA00022840"/>
    </source>
</evidence>
<dbReference type="Pfam" id="PF00476">
    <property type="entry name" value="DNA_pol_A"/>
    <property type="match status" value="1"/>
</dbReference>
<dbReference type="Gene3D" id="1.10.150.20">
    <property type="entry name" value="5' to 3' exonuclease, C-terminal subdomain"/>
    <property type="match status" value="1"/>
</dbReference>
<dbReference type="FunFam" id="1.10.3380.20:FF:000001">
    <property type="entry name" value="DNA polymerase theta"/>
    <property type="match status" value="1"/>
</dbReference>
<keyword evidence="8" id="KW-0227">DNA damage</keyword>
<comment type="cofactor">
    <cofactor evidence="1">
        <name>Mg(2+)</name>
        <dbReference type="ChEBI" id="CHEBI:18420"/>
    </cofactor>
</comment>
<dbReference type="InterPro" id="IPR002298">
    <property type="entry name" value="DNA_polymerase_A"/>
</dbReference>
<accession>A0ABD1CZQ2</accession>
<evidence type="ECO:0000256" key="5">
    <source>
        <dbReference type="ARBA" id="ARBA00022679"/>
    </source>
</evidence>
<dbReference type="EMBL" id="JBEHCU010008385">
    <property type="protein sequence ID" value="KAL1383970.1"/>
    <property type="molecule type" value="Genomic_DNA"/>
</dbReference>
<dbReference type="SUPFAM" id="SSF158702">
    <property type="entry name" value="Sec63 N-terminal domain-like"/>
    <property type="match status" value="1"/>
</dbReference>
<keyword evidence="6" id="KW-0548">Nucleotidyltransferase</keyword>
<dbReference type="InterPro" id="IPR001098">
    <property type="entry name" value="DNA-dir_DNA_pol_A_palm_dom"/>
</dbReference>
<comment type="similarity">
    <text evidence="3">Belongs to the DNA polymerase type-A family.</text>
</comment>
<sequence length="1147" mass="128550">MDKKDQKAANIKQSIQQHGNPKDKEVRAEASHLKRAILEIIASGVASTTEDLERFVNCTLFSCEKQRPFRFDIESLNQGSSLRQQHRHSEEDPETESDPISACVRFLLQYEFIRLQQHSTTGESLLVATQLGGACLAASMAPRDGFLLFSELQKARNCFVLETELHAIYLVTPYSVAYQWQNIDFLAYLERFEGLPEAMKRVGELVGIREAFLVKALRASAKAAEDHQAMQIHKRFYTALALQELVQEKPLSDVAAQFKCTRGMLQSLQQVAATFAGIVTAFCTSLNWNLLALIVAQFRERLFFGIQPDLLDLMRIPSLNGQRARMLFNGGVTGVVELASCDALRVERILLDCLSFQTEQKREGEDEYEARKRLSLRNLHVTGRAGLTVQEAARLLVKEARIRKNREHQLQVEVTKEVQAPVPEQEPASENMFSPPASEPQSDPPTASAASFEVSSTDSKQDIECFHNSLIMNFSHVLNDSKVVTGSGGKYDQLSIVDLCASADLFHKFQQLLARSTSISISFGVSQFTRSRSVIGGNLLVNQKSKSEQDVIERNYRTVMEDGTYLSGVAFTLPQESDSDQPDNAVFYLNLRKDNEIKCNLKQDLIRKLFTREDLTIDMFDAKDQLKLAHKGGLLDLKQEVVASVRDPKVACWLLQAEDKVIPLQAMVQQYCPEKTAICQLAGRSPGSTGPALNCGSAIDAKIRCTVESFLVHHLLLSQLDHFTTLDRPQDMTATFTSREMPIHVALARMELVGFPADGAKLGALIARLKAAKDRIAERVRQLNGGRKLDFGSTREVAAVLKVPKDRNGRARTSRQVLERIDSPLAALVIAWRKIDSNLSRTIEPLGRGIVGGRRIYGSSYCFTSTGRISMHEPNLQTVVKDFRVEIEPGKVEMFSCRGTFACEDSSKVLISADFCQLELCVLTHLSQDRKLLAVMKSGKDVFRGIAAKWNHIEDEREVSDELRNYTKAIVYGVIYGMGARSMAAELNVDEDTARTLMEQFHATYPEIRRYAEKVVQVTRERGYIETLTGRRRYLPAIHSTDSTKRSEAERQAVCTTVQGSAADILKNAILRMARNLRKYRERLALGEVELVLHMHDELIFEAPRDQARKVGKILKSSMENCANLSLPLRVKVKSGPSWGELVEIQV</sequence>
<dbReference type="Gene3D" id="3.30.420.10">
    <property type="entry name" value="Ribonuclease H-like superfamily/Ribonuclease H"/>
    <property type="match status" value="1"/>
</dbReference>
<dbReference type="Pfam" id="PF21099">
    <property type="entry name" value="POLQ_helical"/>
    <property type="match status" value="1"/>
</dbReference>
<feature type="region of interest" description="Disordered" evidence="16">
    <location>
        <begin position="413"/>
        <end position="454"/>
    </location>
</feature>
<dbReference type="PANTHER" id="PTHR10133:SF62">
    <property type="entry name" value="DNA POLYMERASE THETA"/>
    <property type="match status" value="1"/>
</dbReference>
<comment type="caution">
    <text evidence="18">The sequence shown here is derived from an EMBL/GenBank/DDBJ whole genome shotgun (WGS) entry which is preliminary data.</text>
</comment>
<evidence type="ECO:0000256" key="11">
    <source>
        <dbReference type="ARBA" id="ARBA00022932"/>
    </source>
</evidence>
<dbReference type="GO" id="GO:0097681">
    <property type="term" value="P:double-strand break repair via alternative nonhomologous end joining"/>
    <property type="evidence" value="ECO:0007669"/>
    <property type="project" value="UniProtKB-ARBA"/>
</dbReference>
<dbReference type="InterPro" id="IPR043502">
    <property type="entry name" value="DNA/RNA_pol_sf"/>
</dbReference>
<evidence type="ECO:0000259" key="17">
    <source>
        <dbReference type="SMART" id="SM00482"/>
    </source>
</evidence>
<evidence type="ECO:0000256" key="9">
    <source>
        <dbReference type="ARBA" id="ARBA00022801"/>
    </source>
</evidence>
<dbReference type="GO" id="GO:0003887">
    <property type="term" value="F:DNA-directed DNA polymerase activity"/>
    <property type="evidence" value="ECO:0007669"/>
    <property type="project" value="UniProtKB-KW"/>
</dbReference>
<organism evidence="18 19">
    <name type="scientific">Culex pipiens pipiens</name>
    <name type="common">Northern house mosquito</name>
    <dbReference type="NCBI Taxonomy" id="38569"/>
    <lineage>
        <taxon>Eukaryota</taxon>
        <taxon>Metazoa</taxon>
        <taxon>Ecdysozoa</taxon>
        <taxon>Arthropoda</taxon>
        <taxon>Hexapoda</taxon>
        <taxon>Insecta</taxon>
        <taxon>Pterygota</taxon>
        <taxon>Neoptera</taxon>
        <taxon>Endopterygota</taxon>
        <taxon>Diptera</taxon>
        <taxon>Nematocera</taxon>
        <taxon>Culicoidea</taxon>
        <taxon>Culicidae</taxon>
        <taxon>Culicinae</taxon>
        <taxon>Culicini</taxon>
        <taxon>Culex</taxon>
        <taxon>Culex</taxon>
    </lineage>
</organism>
<evidence type="ECO:0000256" key="13">
    <source>
        <dbReference type="ARBA" id="ARBA00023242"/>
    </source>
</evidence>
<evidence type="ECO:0000256" key="7">
    <source>
        <dbReference type="ARBA" id="ARBA00022741"/>
    </source>
</evidence>
<evidence type="ECO:0000256" key="6">
    <source>
        <dbReference type="ARBA" id="ARBA00022695"/>
    </source>
</evidence>
<feature type="region of interest" description="Disordered" evidence="16">
    <location>
        <begin position="1"/>
        <end position="28"/>
    </location>
</feature>
<evidence type="ECO:0000256" key="3">
    <source>
        <dbReference type="ARBA" id="ARBA00007705"/>
    </source>
</evidence>
<evidence type="ECO:0000256" key="4">
    <source>
        <dbReference type="ARBA" id="ARBA00012417"/>
    </source>
</evidence>
<keyword evidence="19" id="KW-1185">Reference proteome</keyword>
<dbReference type="EC" id="2.7.7.7" evidence="4"/>
<dbReference type="InterPro" id="IPR036397">
    <property type="entry name" value="RNaseH_sf"/>
</dbReference>
<dbReference type="CDD" id="cd08638">
    <property type="entry name" value="DNA_pol_A_theta"/>
    <property type="match status" value="1"/>
</dbReference>
<evidence type="ECO:0000256" key="16">
    <source>
        <dbReference type="SAM" id="MobiDB-lite"/>
    </source>
</evidence>
<dbReference type="Pfam" id="PF20470">
    <property type="entry name" value="HTH_61"/>
    <property type="match status" value="1"/>
</dbReference>
<evidence type="ECO:0000313" key="18">
    <source>
        <dbReference type="EMBL" id="KAL1383970.1"/>
    </source>
</evidence>
<dbReference type="Gene3D" id="1.20.1060.10">
    <property type="entry name" value="Taq DNA Polymerase, Chain T, domain 4"/>
    <property type="match status" value="1"/>
</dbReference>
<feature type="compositionally biased region" description="Polar residues" evidence="16">
    <location>
        <begin position="439"/>
        <end position="454"/>
    </location>
</feature>
<dbReference type="GO" id="GO:0016787">
    <property type="term" value="F:hydrolase activity"/>
    <property type="evidence" value="ECO:0007669"/>
    <property type="project" value="UniProtKB-KW"/>
</dbReference>
<keyword evidence="12" id="KW-0234">DNA repair</keyword>
<comment type="subcellular location">
    <subcellularLocation>
        <location evidence="2">Nucleus</location>
    </subcellularLocation>
</comment>
<feature type="domain" description="DNA-directed DNA polymerase family A palm" evidence="17">
    <location>
        <begin position="895"/>
        <end position="1107"/>
    </location>
</feature>
<evidence type="ECO:0000256" key="14">
    <source>
        <dbReference type="ARBA" id="ARBA00049244"/>
    </source>
</evidence>
<keyword evidence="5" id="KW-0808">Transferase</keyword>
<dbReference type="Proteomes" id="UP001562425">
    <property type="component" value="Unassembled WGS sequence"/>
</dbReference>
<dbReference type="SMART" id="SM00482">
    <property type="entry name" value="POLAc"/>
    <property type="match status" value="1"/>
</dbReference>
<evidence type="ECO:0000313" key="19">
    <source>
        <dbReference type="Proteomes" id="UP001562425"/>
    </source>
</evidence>
<dbReference type="InterPro" id="IPR036390">
    <property type="entry name" value="WH_DNA-bd_sf"/>
</dbReference>
<evidence type="ECO:0000256" key="15">
    <source>
        <dbReference type="ARBA" id="ARBA00074669"/>
    </source>
</evidence>
<dbReference type="InterPro" id="IPR048960">
    <property type="entry name" value="POLQ-like_helical"/>
</dbReference>
<keyword evidence="10" id="KW-0067">ATP-binding</keyword>